<dbReference type="Gene3D" id="3.90.226.10">
    <property type="entry name" value="2-enoyl-CoA Hydratase, Chain A, domain 1"/>
    <property type="match status" value="1"/>
</dbReference>
<dbReference type="GO" id="GO:0006635">
    <property type="term" value="P:fatty acid beta-oxidation"/>
    <property type="evidence" value="ECO:0007669"/>
    <property type="project" value="TreeGrafter"/>
</dbReference>
<dbReference type="GO" id="GO:0003824">
    <property type="term" value="F:catalytic activity"/>
    <property type="evidence" value="ECO:0007669"/>
    <property type="project" value="UniProtKB-ARBA"/>
</dbReference>
<accession>X1DQR7</accession>
<proteinExistence type="predicted"/>
<name>X1DQR7_9ZZZZ</name>
<dbReference type="PANTHER" id="PTHR11941">
    <property type="entry name" value="ENOYL-COA HYDRATASE-RELATED"/>
    <property type="match status" value="1"/>
</dbReference>
<gene>
    <name evidence="1" type="ORF">S03H2_01872</name>
</gene>
<organism evidence="1">
    <name type="scientific">marine sediment metagenome</name>
    <dbReference type="NCBI Taxonomy" id="412755"/>
    <lineage>
        <taxon>unclassified sequences</taxon>
        <taxon>metagenomes</taxon>
        <taxon>ecological metagenomes</taxon>
    </lineage>
</organism>
<dbReference type="PANTHER" id="PTHR11941:SF54">
    <property type="entry name" value="ENOYL-COA HYDRATASE, MITOCHONDRIAL"/>
    <property type="match status" value="1"/>
</dbReference>
<evidence type="ECO:0000313" key="1">
    <source>
        <dbReference type="EMBL" id="GAH22497.1"/>
    </source>
</evidence>
<protein>
    <recommendedName>
        <fullName evidence="2">Enoyl-CoA hydratase</fullName>
    </recommendedName>
</protein>
<sequence length="188" mass="19788">MPYSTVICTKKDHIAHITLNRPEADNIINQQLAQELEDVCRGINQDEDIYVVTLTGAGDKAFCGGSQLELQRVGTVYSVATAIASIDRPVIAAINGDALGQGLELALSCDIRLASGKARLGFPQVAQGLIPFDGGTQRLPRIVGRGKALELILTAETITAEEALEIGLVSKVVSGANLALCLGLHGEV</sequence>
<dbReference type="Pfam" id="PF00378">
    <property type="entry name" value="ECH_1"/>
    <property type="match status" value="1"/>
</dbReference>
<dbReference type="SUPFAM" id="SSF52096">
    <property type="entry name" value="ClpP/crotonase"/>
    <property type="match status" value="1"/>
</dbReference>
<evidence type="ECO:0008006" key="2">
    <source>
        <dbReference type="Google" id="ProtNLM"/>
    </source>
</evidence>
<dbReference type="InterPro" id="IPR029045">
    <property type="entry name" value="ClpP/crotonase-like_dom_sf"/>
</dbReference>
<dbReference type="AlphaFoldDB" id="X1DQR7"/>
<dbReference type="InterPro" id="IPR001753">
    <property type="entry name" value="Enoyl-CoA_hydra/iso"/>
</dbReference>
<comment type="caution">
    <text evidence="1">The sequence shown here is derived from an EMBL/GenBank/DDBJ whole genome shotgun (WGS) entry which is preliminary data.</text>
</comment>
<reference evidence="1" key="1">
    <citation type="journal article" date="2014" name="Front. Microbiol.">
        <title>High frequency of phylogenetically diverse reductive dehalogenase-homologous genes in deep subseafloor sedimentary metagenomes.</title>
        <authorList>
            <person name="Kawai M."/>
            <person name="Futagami T."/>
            <person name="Toyoda A."/>
            <person name="Takaki Y."/>
            <person name="Nishi S."/>
            <person name="Hori S."/>
            <person name="Arai W."/>
            <person name="Tsubouchi T."/>
            <person name="Morono Y."/>
            <person name="Uchiyama I."/>
            <person name="Ito T."/>
            <person name="Fujiyama A."/>
            <person name="Inagaki F."/>
            <person name="Takami H."/>
        </authorList>
    </citation>
    <scope>NUCLEOTIDE SEQUENCE</scope>
    <source>
        <strain evidence="1">Expedition CK06-06</strain>
    </source>
</reference>
<dbReference type="CDD" id="cd06558">
    <property type="entry name" value="crotonase-like"/>
    <property type="match status" value="1"/>
</dbReference>
<dbReference type="EMBL" id="BARU01000585">
    <property type="protein sequence ID" value="GAH22497.1"/>
    <property type="molecule type" value="Genomic_DNA"/>
</dbReference>